<dbReference type="PANTHER" id="PTHR28250">
    <property type="entry name" value="CYTOCHROME B PRE-MRNA-PROCESSING PROTEIN 6"/>
    <property type="match status" value="1"/>
</dbReference>
<dbReference type="PANTHER" id="PTHR28250:SF1">
    <property type="entry name" value="CYTOCHROME B PRE-MRNA-PROCESSING PROTEIN 6"/>
    <property type="match status" value="1"/>
</dbReference>
<protein>
    <submittedName>
        <fullName evidence="1">Uncharacterized protein</fullName>
    </submittedName>
</protein>
<gene>
    <name evidence="1" type="ORF">H109_05998</name>
</gene>
<name>A0A059J3H8_TRIIM</name>
<dbReference type="GO" id="GO:0043022">
    <property type="term" value="F:ribosome binding"/>
    <property type="evidence" value="ECO:0007669"/>
    <property type="project" value="InterPro"/>
</dbReference>
<evidence type="ECO:0000313" key="1">
    <source>
        <dbReference type="EMBL" id="KDB22047.1"/>
    </source>
</evidence>
<dbReference type="HOGENOM" id="CLU_138679_1_0_1"/>
<reference evidence="1 2" key="1">
    <citation type="submission" date="2014-02" db="EMBL/GenBank/DDBJ databases">
        <title>The Genome Sequence of Trichophyton interdigitale MR816.</title>
        <authorList>
            <consortium name="The Broad Institute Genomics Platform"/>
            <person name="Cuomo C.A."/>
            <person name="White T.C."/>
            <person name="Graser Y."/>
            <person name="Martinez-Rossi N."/>
            <person name="Heitman J."/>
            <person name="Young S.K."/>
            <person name="Zeng Q."/>
            <person name="Gargeya S."/>
            <person name="Abouelleil A."/>
            <person name="Alvarado L."/>
            <person name="Chapman S.B."/>
            <person name="Gainer-Dewar J."/>
            <person name="Goldberg J."/>
            <person name="Griggs A."/>
            <person name="Gujja S."/>
            <person name="Hansen M."/>
            <person name="Howarth C."/>
            <person name="Imamovic A."/>
            <person name="Larimer J."/>
            <person name="Martinez D."/>
            <person name="Murphy C."/>
            <person name="Pearson M.D."/>
            <person name="Persinoti G."/>
            <person name="Poon T."/>
            <person name="Priest M."/>
            <person name="Roberts A.D."/>
            <person name="Saif S."/>
            <person name="Shea T.D."/>
            <person name="Sykes S.N."/>
            <person name="Wortman J."/>
            <person name="Nusbaum C."/>
            <person name="Birren B."/>
        </authorList>
    </citation>
    <scope>NUCLEOTIDE SEQUENCE [LARGE SCALE GENOMIC DNA]</scope>
    <source>
        <strain evidence="1 2">MR816</strain>
    </source>
</reference>
<dbReference type="InterPro" id="IPR037653">
    <property type="entry name" value="Cbp6"/>
</dbReference>
<comment type="caution">
    <text evidence="1">The sequence shown here is derived from an EMBL/GenBank/DDBJ whole genome shotgun (WGS) entry which is preliminary data.</text>
</comment>
<accession>A0A059J3H8</accession>
<proteinExistence type="predicted"/>
<dbReference type="OrthoDB" id="2107880at2759"/>
<dbReference type="AlphaFoldDB" id="A0A059J3H8"/>
<dbReference type="GO" id="GO:0061671">
    <property type="term" value="C:Cbp3p-Cbp6 complex"/>
    <property type="evidence" value="ECO:0007669"/>
    <property type="project" value="InterPro"/>
</dbReference>
<dbReference type="GO" id="GO:0034551">
    <property type="term" value="P:mitochondrial respiratory chain complex III assembly"/>
    <property type="evidence" value="ECO:0007669"/>
    <property type="project" value="TreeGrafter"/>
</dbReference>
<dbReference type="Pfam" id="PF20180">
    <property type="entry name" value="UQCC2_CBP6"/>
    <property type="match status" value="1"/>
</dbReference>
<evidence type="ECO:0000313" key="2">
    <source>
        <dbReference type="Proteomes" id="UP000024533"/>
    </source>
</evidence>
<organism evidence="1 2">
    <name type="scientific">Trichophyton interdigitale (strain MR816)</name>
    <dbReference type="NCBI Taxonomy" id="1215338"/>
    <lineage>
        <taxon>Eukaryota</taxon>
        <taxon>Fungi</taxon>
        <taxon>Dikarya</taxon>
        <taxon>Ascomycota</taxon>
        <taxon>Pezizomycotina</taxon>
        <taxon>Eurotiomycetes</taxon>
        <taxon>Eurotiomycetidae</taxon>
        <taxon>Onygenales</taxon>
        <taxon>Arthrodermataceae</taxon>
        <taxon>Trichophyton</taxon>
    </lineage>
</organism>
<dbReference type="OMA" id="LKHWPTD"/>
<sequence length="145" mass="16706">MSFKLPPNTVGQIQRLILRWPKDPIRPESVSVQRYLQSRLEPPRPQSSSDSSLTSYIASFFSRPKPQSQSAASLQPPLLSQENIKVLQSFLDNKYHKAYPLRQNVRYPASMPQHYDRLIKEFDEAAHRSAFARLSRRIGGSVRLK</sequence>
<dbReference type="EMBL" id="AOKY01000381">
    <property type="protein sequence ID" value="KDB22047.1"/>
    <property type="molecule type" value="Genomic_DNA"/>
</dbReference>
<dbReference type="Proteomes" id="UP000024533">
    <property type="component" value="Unassembled WGS sequence"/>
</dbReference>
<keyword evidence="2" id="KW-1185">Reference proteome</keyword>